<organism evidence="2 3">
    <name type="scientific">Marinobacter psychrophilus</name>
    <dbReference type="NCBI Taxonomy" id="330734"/>
    <lineage>
        <taxon>Bacteria</taxon>
        <taxon>Pseudomonadati</taxon>
        <taxon>Pseudomonadota</taxon>
        <taxon>Gammaproteobacteria</taxon>
        <taxon>Pseudomonadales</taxon>
        <taxon>Marinobacteraceae</taxon>
        <taxon>Marinobacter</taxon>
    </lineage>
</organism>
<reference evidence="2 3" key="1">
    <citation type="submission" date="2015-05" db="EMBL/GenBank/DDBJ databases">
        <title>Complete genome of Marinobacter psychrophilus strain 20041T isolated from sea-ice of the Canadian Basin.</title>
        <authorList>
            <person name="Song L."/>
            <person name="Ren L."/>
            <person name="Yu Y."/>
            <person name="Wang X."/>
        </authorList>
    </citation>
    <scope>NUCLEOTIDE SEQUENCE [LARGE SCALE GENOMIC DNA]</scope>
    <source>
        <strain evidence="2 3">20041</strain>
    </source>
</reference>
<dbReference type="Pfam" id="PF07238">
    <property type="entry name" value="PilZ"/>
    <property type="match status" value="1"/>
</dbReference>
<gene>
    <name evidence="2" type="ORF">ABA45_07805</name>
</gene>
<dbReference type="SUPFAM" id="SSF141371">
    <property type="entry name" value="PilZ domain-like"/>
    <property type="match status" value="1"/>
</dbReference>
<evidence type="ECO:0000259" key="1">
    <source>
        <dbReference type="Pfam" id="PF07238"/>
    </source>
</evidence>
<dbReference type="Gene3D" id="2.40.10.220">
    <property type="entry name" value="predicted glycosyltransferase like domains"/>
    <property type="match status" value="1"/>
</dbReference>
<dbReference type="InterPro" id="IPR009875">
    <property type="entry name" value="PilZ_domain"/>
</dbReference>
<evidence type="ECO:0000313" key="2">
    <source>
        <dbReference type="EMBL" id="AKO52340.1"/>
    </source>
</evidence>
<dbReference type="AlphaFoldDB" id="A0A0H4I3S2"/>
<name>A0A0H4I3S2_9GAMM</name>
<sequence length="92" mass="10211">MNPDDRREHLRTSMSATVKVEHETLGKFVFGTRDISDGGVFIAIEGQQFAPQLGDKVTVQVQGLPIEAPILHMMVRRETPEGYGLQFADSNP</sequence>
<dbReference type="GO" id="GO:0035438">
    <property type="term" value="F:cyclic-di-GMP binding"/>
    <property type="evidence" value="ECO:0007669"/>
    <property type="project" value="InterPro"/>
</dbReference>
<accession>A0A0H4I3S2</accession>
<evidence type="ECO:0000313" key="3">
    <source>
        <dbReference type="Proteomes" id="UP000036406"/>
    </source>
</evidence>
<keyword evidence="3" id="KW-1185">Reference proteome</keyword>
<feature type="domain" description="PilZ" evidence="1">
    <location>
        <begin position="5"/>
        <end position="89"/>
    </location>
</feature>
<dbReference type="STRING" id="330734.ABA45_07805"/>
<dbReference type="RefSeq" id="WP_048385135.1">
    <property type="nucleotide sequence ID" value="NZ_CP011494.1"/>
</dbReference>
<proteinExistence type="predicted"/>
<dbReference type="KEGG" id="mpq:ABA45_07805"/>
<dbReference type="EMBL" id="CP011494">
    <property type="protein sequence ID" value="AKO52340.1"/>
    <property type="molecule type" value="Genomic_DNA"/>
</dbReference>
<dbReference type="PATRIC" id="fig|330734.3.peg.1641"/>
<dbReference type="Proteomes" id="UP000036406">
    <property type="component" value="Chromosome"/>
</dbReference>
<protein>
    <submittedName>
        <fullName evidence="2">Pilus assembly protein PilZ</fullName>
    </submittedName>
</protein>